<evidence type="ECO:0000256" key="12">
    <source>
        <dbReference type="PIRNR" id="PIRNR028937"/>
    </source>
</evidence>
<keyword evidence="7 15" id="KW-0812">Transmembrane</keyword>
<comment type="similarity">
    <text evidence="4 12">Belongs to the GMC oxidoreductase family.</text>
</comment>
<evidence type="ECO:0000256" key="11">
    <source>
        <dbReference type="ARBA" id="ARBA00023136"/>
    </source>
</evidence>
<evidence type="ECO:0000256" key="13">
    <source>
        <dbReference type="PIRSR" id="PIRSR028937-1"/>
    </source>
</evidence>
<evidence type="ECO:0000256" key="2">
    <source>
        <dbReference type="ARBA" id="ARBA00003842"/>
    </source>
</evidence>
<dbReference type="AlphaFoldDB" id="A0A9N8EA96"/>
<keyword evidence="6" id="KW-0285">Flavoprotein</keyword>
<gene>
    <name evidence="18" type="ORF">SEMRO_799_G204110.1</name>
</gene>
<feature type="domain" description="Glucose-methanol-choline oxidoreductase C-terminal" evidence="17">
    <location>
        <begin position="555"/>
        <end position="688"/>
    </location>
</feature>
<dbReference type="Pfam" id="PF05199">
    <property type="entry name" value="GMC_oxred_C"/>
    <property type="match status" value="1"/>
</dbReference>
<accession>A0A9N8EA96</accession>
<dbReference type="GO" id="GO:0050660">
    <property type="term" value="F:flavin adenine dinucleotide binding"/>
    <property type="evidence" value="ECO:0007669"/>
    <property type="project" value="InterPro"/>
</dbReference>
<evidence type="ECO:0000256" key="8">
    <source>
        <dbReference type="ARBA" id="ARBA00022827"/>
    </source>
</evidence>
<keyword evidence="10 12" id="KW-0560">Oxidoreductase</keyword>
<dbReference type="InterPro" id="IPR036188">
    <property type="entry name" value="FAD/NAD-bd_sf"/>
</dbReference>
<evidence type="ECO:0000313" key="19">
    <source>
        <dbReference type="Proteomes" id="UP001153069"/>
    </source>
</evidence>
<evidence type="ECO:0000313" key="18">
    <source>
        <dbReference type="EMBL" id="CAB9516669.1"/>
    </source>
</evidence>
<dbReference type="Gene3D" id="3.50.50.60">
    <property type="entry name" value="FAD/NAD(P)-binding domain"/>
    <property type="match status" value="2"/>
</dbReference>
<comment type="catalytic activity">
    <reaction evidence="1 12">
        <text>a long-chain primary fatty alcohol + O2 = a long-chain fatty aldehyde + H2O2</text>
        <dbReference type="Rhea" id="RHEA:22756"/>
        <dbReference type="ChEBI" id="CHEBI:15379"/>
        <dbReference type="ChEBI" id="CHEBI:16240"/>
        <dbReference type="ChEBI" id="CHEBI:17176"/>
        <dbReference type="ChEBI" id="CHEBI:77396"/>
        <dbReference type="EC" id="1.1.3.20"/>
    </reaction>
</comment>
<evidence type="ECO:0000256" key="9">
    <source>
        <dbReference type="ARBA" id="ARBA00022989"/>
    </source>
</evidence>
<sequence>MTESTWRDGFTSGQVAALLSVVDGLLPPIKAPKETKDAVIIEYWQYQLSQDEDFMEVIATVVLKKLTPTQRLLMLGVLTCLSSIPGTILLVGSMDGRSFVEWPLEERVSGLLRMQHSTLLQRRQAYQSLKRLVFNLAFTYQKKNGKDNPFCKALGYQTPSLKTPAKDLVSPDVPLLWDLKVDEMEQENGKLSIHCDIVVVGSGAGGGVAAKILSEAGYDVVVLEKGPYVSPDKLSLSEGKAFDELYDGHGLVTSLDGNFAIISGSTLGGGTAVNWSCCLPLPASVRQEWVQKHNLGQFSPHGEFDDALKAVYEAMEVTTDPKAIQHNKNNQKFQEGCDRMGFKWKCTGQNVDTTDEASGNLPFGDRSGLKRDGRVVYLQAAVKNGTRILDRCEALSINKVYSSETRSFKARGVLCKRGHQLIEVNARRAVIVAAGSLWSPCLLRRSGFKNKHIGQHLRLHPATGVSGRLPEPVDCFKGAPMTTVCTEFEDLNNGYGAKIECPCLHPGLAASAAHCPDPSLFKRYMLDYRNAVSLIVLQRDSSEGKVLLGFDGFPIVDYKLNENDKKSMMAAMKGGVEILLACGAEECGTTHIGDLGIKANKLKPFDKADNNSTYREGLEQISKRGLNECEATMFSAHQMGTCRMSSSSATGVVDCNGETWECDDLLVVDASVFPTATAVNPMMTVLAMSEMLCQRFAQRLKNEDQREELEAEVKAMREQRQSRRPSWLLVPSGAASLMVSQSSLRLLVQASAPVVALFWFYYQHKPLLLTGIHGSK</sequence>
<evidence type="ECO:0000259" key="16">
    <source>
        <dbReference type="Pfam" id="PF00732"/>
    </source>
</evidence>
<comment type="caution">
    <text evidence="18">The sequence shown here is derived from an EMBL/GenBank/DDBJ whole genome shotgun (WGS) entry which is preliminary data.</text>
</comment>
<dbReference type="InterPro" id="IPR000172">
    <property type="entry name" value="GMC_OxRdtase_N"/>
</dbReference>
<feature type="transmembrane region" description="Helical" evidence="15">
    <location>
        <begin position="72"/>
        <end position="94"/>
    </location>
</feature>
<proteinExistence type="inferred from homology"/>
<evidence type="ECO:0000256" key="6">
    <source>
        <dbReference type="ARBA" id="ARBA00022630"/>
    </source>
</evidence>
<dbReference type="EMBL" id="CAICTM010000798">
    <property type="protein sequence ID" value="CAB9516669.1"/>
    <property type="molecule type" value="Genomic_DNA"/>
</dbReference>
<evidence type="ECO:0000256" key="14">
    <source>
        <dbReference type="PIRSR" id="PIRSR028937-2"/>
    </source>
</evidence>
<protein>
    <recommendedName>
        <fullName evidence="5 12">Long-chain-alcohol oxidase</fullName>
        <ecNumber evidence="5 12">1.1.3.20</ecNumber>
    </recommendedName>
</protein>
<dbReference type="PIRSF" id="PIRSF028937">
    <property type="entry name" value="Lg_Ch_AO"/>
    <property type="match status" value="1"/>
</dbReference>
<keyword evidence="19" id="KW-1185">Reference proteome</keyword>
<comment type="subcellular location">
    <subcellularLocation>
        <location evidence="3">Membrane</location>
    </subcellularLocation>
</comment>
<evidence type="ECO:0000256" key="3">
    <source>
        <dbReference type="ARBA" id="ARBA00004370"/>
    </source>
</evidence>
<dbReference type="EC" id="1.1.3.20" evidence="5 12"/>
<keyword evidence="8 14" id="KW-0274">FAD</keyword>
<dbReference type="GO" id="GO:0016020">
    <property type="term" value="C:membrane"/>
    <property type="evidence" value="ECO:0007669"/>
    <property type="project" value="UniProtKB-SubCell"/>
</dbReference>
<organism evidence="18 19">
    <name type="scientific">Seminavis robusta</name>
    <dbReference type="NCBI Taxonomy" id="568900"/>
    <lineage>
        <taxon>Eukaryota</taxon>
        <taxon>Sar</taxon>
        <taxon>Stramenopiles</taxon>
        <taxon>Ochrophyta</taxon>
        <taxon>Bacillariophyta</taxon>
        <taxon>Bacillariophyceae</taxon>
        <taxon>Bacillariophycidae</taxon>
        <taxon>Naviculales</taxon>
        <taxon>Naviculaceae</taxon>
        <taxon>Seminavis</taxon>
    </lineage>
</organism>
<evidence type="ECO:0000256" key="5">
    <source>
        <dbReference type="ARBA" id="ARBA00013125"/>
    </source>
</evidence>
<keyword evidence="9 15" id="KW-1133">Transmembrane helix</keyword>
<feature type="active site" description="Proton acceptor" evidence="13">
    <location>
        <position position="637"/>
    </location>
</feature>
<feature type="binding site" evidence="14">
    <location>
        <begin position="195"/>
        <end position="210"/>
    </location>
    <ligand>
        <name>FAD</name>
        <dbReference type="ChEBI" id="CHEBI:57692"/>
    </ligand>
</feature>
<dbReference type="Proteomes" id="UP001153069">
    <property type="component" value="Unassembled WGS sequence"/>
</dbReference>
<dbReference type="PANTHER" id="PTHR46056">
    <property type="entry name" value="LONG-CHAIN-ALCOHOL OXIDASE"/>
    <property type="match status" value="1"/>
</dbReference>
<name>A0A9N8EA96_9STRA</name>
<dbReference type="OrthoDB" id="269227at2759"/>
<keyword evidence="11 15" id="KW-0472">Membrane</keyword>
<dbReference type="InterPro" id="IPR012400">
    <property type="entry name" value="Long_Oxdase"/>
</dbReference>
<evidence type="ECO:0000256" key="7">
    <source>
        <dbReference type="ARBA" id="ARBA00022692"/>
    </source>
</evidence>
<dbReference type="Pfam" id="PF00732">
    <property type="entry name" value="GMC_oxred_N"/>
    <property type="match status" value="1"/>
</dbReference>
<dbReference type="Pfam" id="PF13450">
    <property type="entry name" value="NAD_binding_8"/>
    <property type="match status" value="1"/>
</dbReference>
<evidence type="ECO:0000256" key="1">
    <source>
        <dbReference type="ARBA" id="ARBA00000920"/>
    </source>
</evidence>
<reference evidence="18" key="1">
    <citation type="submission" date="2020-06" db="EMBL/GenBank/DDBJ databases">
        <authorList>
            <consortium name="Plant Systems Biology data submission"/>
        </authorList>
    </citation>
    <scope>NUCLEOTIDE SEQUENCE</scope>
    <source>
        <strain evidence="18">D6</strain>
    </source>
</reference>
<dbReference type="GO" id="GO:0046577">
    <property type="term" value="F:long-chain-alcohol oxidase activity"/>
    <property type="evidence" value="ECO:0007669"/>
    <property type="project" value="UniProtKB-EC"/>
</dbReference>
<evidence type="ECO:0000256" key="10">
    <source>
        <dbReference type="ARBA" id="ARBA00023002"/>
    </source>
</evidence>
<evidence type="ECO:0000256" key="15">
    <source>
        <dbReference type="SAM" id="Phobius"/>
    </source>
</evidence>
<evidence type="ECO:0000256" key="4">
    <source>
        <dbReference type="ARBA" id="ARBA00010790"/>
    </source>
</evidence>
<dbReference type="InterPro" id="IPR007867">
    <property type="entry name" value="GMC_OxRtase_C"/>
</dbReference>
<feature type="domain" description="Glucose-methanol-choline oxidoreductase N-terminal" evidence="16">
    <location>
        <begin position="242"/>
        <end position="462"/>
    </location>
</feature>
<evidence type="ECO:0000259" key="17">
    <source>
        <dbReference type="Pfam" id="PF05199"/>
    </source>
</evidence>
<dbReference type="PANTHER" id="PTHR46056:SF12">
    <property type="entry name" value="LONG-CHAIN-ALCOHOL OXIDASE"/>
    <property type="match status" value="1"/>
</dbReference>
<comment type="function">
    <text evidence="2">Long-chain fatty alcohol oxidase involved in the omega-oxidation pathway of lipid degradation.</text>
</comment>
<dbReference type="SUPFAM" id="SSF51905">
    <property type="entry name" value="FAD/NAD(P)-binding domain"/>
    <property type="match status" value="1"/>
</dbReference>